<dbReference type="EMBL" id="JADBEF010000001">
    <property type="protein sequence ID" value="MBE1557370.1"/>
    <property type="molecule type" value="Genomic_DNA"/>
</dbReference>
<dbReference type="RefSeq" id="WP_192773013.1">
    <property type="nucleotide sequence ID" value="NZ_BAAASY010000015.1"/>
</dbReference>
<protein>
    <submittedName>
        <fullName evidence="1">Uncharacterized protein</fullName>
    </submittedName>
</protein>
<evidence type="ECO:0000313" key="2">
    <source>
        <dbReference type="Proteomes" id="UP000661607"/>
    </source>
</evidence>
<sequence>MSAAVAALPAGRAVRPHRACGVQAAQERLLCAEQLGGLAGGVVELSNRRDHFLMRWSLTWRRG</sequence>
<accession>A0ABR9K6E6</accession>
<organism evidence="1 2">
    <name type="scientific">Nonomuraea africana</name>
    <dbReference type="NCBI Taxonomy" id="46171"/>
    <lineage>
        <taxon>Bacteria</taxon>
        <taxon>Bacillati</taxon>
        <taxon>Actinomycetota</taxon>
        <taxon>Actinomycetes</taxon>
        <taxon>Streptosporangiales</taxon>
        <taxon>Streptosporangiaceae</taxon>
        <taxon>Nonomuraea</taxon>
    </lineage>
</organism>
<dbReference type="Proteomes" id="UP000661607">
    <property type="component" value="Unassembled WGS sequence"/>
</dbReference>
<comment type="caution">
    <text evidence="1">The sequence shown here is derived from an EMBL/GenBank/DDBJ whole genome shotgun (WGS) entry which is preliminary data.</text>
</comment>
<reference evidence="1 2" key="1">
    <citation type="submission" date="2020-10" db="EMBL/GenBank/DDBJ databases">
        <title>Sequencing the genomes of 1000 actinobacteria strains.</title>
        <authorList>
            <person name="Klenk H.-P."/>
        </authorList>
    </citation>
    <scope>NUCLEOTIDE SEQUENCE [LARGE SCALE GENOMIC DNA]</scope>
    <source>
        <strain evidence="1 2">DSM 43748</strain>
    </source>
</reference>
<gene>
    <name evidence="1" type="ORF">H4W81_000149</name>
</gene>
<name>A0ABR9K6E6_9ACTN</name>
<evidence type="ECO:0000313" key="1">
    <source>
        <dbReference type="EMBL" id="MBE1557370.1"/>
    </source>
</evidence>
<keyword evidence="2" id="KW-1185">Reference proteome</keyword>
<proteinExistence type="predicted"/>